<evidence type="ECO:0000313" key="3">
    <source>
        <dbReference type="EMBL" id="VFP84457.1"/>
    </source>
</evidence>
<evidence type="ECO:0000313" key="4">
    <source>
        <dbReference type="Proteomes" id="UP000294418"/>
    </source>
</evidence>
<dbReference type="GO" id="GO:0016226">
    <property type="term" value="P:iron-sulfur cluster assembly"/>
    <property type="evidence" value="ECO:0007669"/>
    <property type="project" value="InterPro"/>
</dbReference>
<dbReference type="InterPro" id="IPR035903">
    <property type="entry name" value="HesB-like_dom_sf"/>
</dbReference>
<dbReference type="OrthoDB" id="9801228at2"/>
<name>A0A451DDA9_9GAMM</name>
<accession>A0A451DDA9</accession>
<dbReference type="GO" id="GO:0051537">
    <property type="term" value="F:2 iron, 2 sulfur cluster binding"/>
    <property type="evidence" value="ECO:0007669"/>
    <property type="project" value="TreeGrafter"/>
</dbReference>
<dbReference type="SUPFAM" id="SSF89360">
    <property type="entry name" value="HesB-like domain"/>
    <property type="match status" value="1"/>
</dbReference>
<dbReference type="PANTHER" id="PTHR10072">
    <property type="entry name" value="IRON-SULFUR CLUSTER ASSEMBLY PROTEIN"/>
    <property type="match status" value="1"/>
</dbReference>
<dbReference type="EMBL" id="LR217720">
    <property type="protein sequence ID" value="VFP84457.1"/>
    <property type="molecule type" value="Genomic_DNA"/>
</dbReference>
<organism evidence="3 4">
    <name type="scientific">Candidatus Erwinia haradaeae</name>
    <dbReference type="NCBI Taxonomy" id="1922217"/>
    <lineage>
        <taxon>Bacteria</taxon>
        <taxon>Pseudomonadati</taxon>
        <taxon>Pseudomonadota</taxon>
        <taxon>Gammaproteobacteria</taxon>
        <taxon>Enterobacterales</taxon>
        <taxon>Erwiniaceae</taxon>
        <taxon>Erwinia</taxon>
    </lineage>
</organism>
<proteinExistence type="inferred from homology"/>
<dbReference type="InterPro" id="IPR016092">
    <property type="entry name" value="ATAP"/>
</dbReference>
<sequence>MQLEKSTMLDSDRAIWKGLTLTNRAAKHIQHLSSQDPNIKGLQIDVKSSGCAGLSYSMNLVTTSSQDDLIFSHHGACLFVPLHAMPYIDGTEVDYVHVGLNQIFKFNNPRAQHACGCGESFGVE</sequence>
<dbReference type="Pfam" id="PF01521">
    <property type="entry name" value="Fe-S_biosyn"/>
    <property type="match status" value="1"/>
</dbReference>
<gene>
    <name evidence="3" type="primary">sufA</name>
    <name evidence="3" type="ORF">ERCILAFE3058_548</name>
</gene>
<dbReference type="Proteomes" id="UP000294418">
    <property type="component" value="Chromosome"/>
</dbReference>
<dbReference type="PROSITE" id="PS01152">
    <property type="entry name" value="HESB"/>
    <property type="match status" value="1"/>
</dbReference>
<dbReference type="InterPro" id="IPR000361">
    <property type="entry name" value="ATAP_core_dom"/>
</dbReference>
<dbReference type="Gene3D" id="2.60.300.12">
    <property type="entry name" value="HesB-like domain"/>
    <property type="match status" value="1"/>
</dbReference>
<feature type="domain" description="Core" evidence="2">
    <location>
        <begin position="19"/>
        <end position="119"/>
    </location>
</feature>
<dbReference type="RefSeq" id="WP_157989918.1">
    <property type="nucleotide sequence ID" value="NZ_LR217720.1"/>
</dbReference>
<protein>
    <submittedName>
        <fullName evidence="3">Protein SufA</fullName>
    </submittedName>
</protein>
<dbReference type="InterPro" id="IPR050322">
    <property type="entry name" value="Fe-S_cluster_asmbl/transfer"/>
</dbReference>
<dbReference type="PANTHER" id="PTHR10072:SF47">
    <property type="entry name" value="PROTEIN SUFA"/>
    <property type="match status" value="1"/>
</dbReference>
<evidence type="ECO:0000259" key="2">
    <source>
        <dbReference type="Pfam" id="PF01521"/>
    </source>
</evidence>
<dbReference type="GO" id="GO:0005829">
    <property type="term" value="C:cytosol"/>
    <property type="evidence" value="ECO:0007669"/>
    <property type="project" value="TreeGrafter"/>
</dbReference>
<dbReference type="NCBIfam" id="TIGR00049">
    <property type="entry name" value="iron-sulfur cluster assembly accessory protein"/>
    <property type="match status" value="1"/>
</dbReference>
<evidence type="ECO:0000256" key="1">
    <source>
        <dbReference type="ARBA" id="ARBA00006718"/>
    </source>
</evidence>
<dbReference type="AlphaFoldDB" id="A0A451DDA9"/>
<comment type="similarity">
    <text evidence="1">Belongs to the HesB/IscA family.</text>
</comment>
<dbReference type="NCBIfam" id="NF007050">
    <property type="entry name" value="PRK09504.1"/>
    <property type="match status" value="1"/>
</dbReference>
<reference evidence="3 4" key="1">
    <citation type="submission" date="2019-02" db="EMBL/GenBank/DDBJ databases">
        <authorList>
            <person name="Manzano-Marin A."/>
            <person name="Manzano-Marin A."/>
        </authorList>
    </citation>
    <scope>NUCLEOTIDE SEQUENCE [LARGE SCALE GENOMIC DNA]</scope>
    <source>
        <strain evidence="3 4">ErCilaricifoliae</strain>
    </source>
</reference>
<dbReference type="InterPro" id="IPR017870">
    <property type="entry name" value="FeS_cluster_insertion_CS"/>
</dbReference>